<keyword evidence="4" id="KW-1185">Reference proteome</keyword>
<evidence type="ECO:0000256" key="2">
    <source>
        <dbReference type="SAM" id="MobiDB-lite"/>
    </source>
</evidence>
<dbReference type="GO" id="GO:0043622">
    <property type="term" value="P:cortical microtubule organization"/>
    <property type="evidence" value="ECO:0007669"/>
    <property type="project" value="InterPro"/>
</dbReference>
<proteinExistence type="inferred from homology"/>
<evidence type="ECO:0000256" key="1">
    <source>
        <dbReference type="ARBA" id="ARBA00009656"/>
    </source>
</evidence>
<dbReference type="EMBL" id="BEGY01000086">
    <property type="protein sequence ID" value="GAX82818.1"/>
    <property type="molecule type" value="Genomic_DNA"/>
</dbReference>
<reference evidence="3 4" key="1">
    <citation type="submission" date="2017-08" db="EMBL/GenBank/DDBJ databases">
        <title>Acidophilic green algal genome provides insights into adaptation to an acidic environment.</title>
        <authorList>
            <person name="Hirooka S."/>
            <person name="Hirose Y."/>
            <person name="Kanesaki Y."/>
            <person name="Higuchi S."/>
            <person name="Fujiwara T."/>
            <person name="Onuma R."/>
            <person name="Era A."/>
            <person name="Ohbayashi R."/>
            <person name="Uzuka A."/>
            <person name="Nozaki H."/>
            <person name="Yoshikawa H."/>
            <person name="Miyagishima S.Y."/>
        </authorList>
    </citation>
    <scope>NUCLEOTIDE SEQUENCE [LARGE SCALE GENOMIC DNA]</scope>
    <source>
        <strain evidence="3 4">NIES-2499</strain>
    </source>
</reference>
<dbReference type="AlphaFoldDB" id="A0A250XIB4"/>
<evidence type="ECO:0000313" key="3">
    <source>
        <dbReference type="EMBL" id="GAX82818.1"/>
    </source>
</evidence>
<dbReference type="Proteomes" id="UP000232323">
    <property type="component" value="Unassembled WGS sequence"/>
</dbReference>
<dbReference type="InterPro" id="IPR039613">
    <property type="entry name" value="SPR1/2/3/4/5"/>
</dbReference>
<comment type="similarity">
    <text evidence="1">Belongs to the SPIRAL1 family.</text>
</comment>
<feature type="compositionally biased region" description="Polar residues" evidence="2">
    <location>
        <begin position="233"/>
        <end position="260"/>
    </location>
</feature>
<feature type="compositionally biased region" description="Polar residues" evidence="2">
    <location>
        <begin position="87"/>
        <end position="97"/>
    </location>
</feature>
<feature type="compositionally biased region" description="Low complexity" evidence="2">
    <location>
        <begin position="62"/>
        <end position="78"/>
    </location>
</feature>
<name>A0A250XIB4_9CHLO</name>
<protein>
    <recommendedName>
        <fullName evidence="5">SAP domain-containing protein</fullName>
    </recommendedName>
</protein>
<evidence type="ECO:0000313" key="4">
    <source>
        <dbReference type="Proteomes" id="UP000232323"/>
    </source>
</evidence>
<feature type="compositionally biased region" description="Low complexity" evidence="2">
    <location>
        <begin position="214"/>
        <end position="232"/>
    </location>
</feature>
<evidence type="ECO:0008006" key="5">
    <source>
        <dbReference type="Google" id="ProtNLM"/>
    </source>
</evidence>
<dbReference type="PANTHER" id="PTHR33403:SF31">
    <property type="entry name" value="PROTEIN SPIRAL1-LIKE 1"/>
    <property type="match status" value="1"/>
</dbReference>
<gene>
    <name evidence="3" type="ORF">CEUSTIGMA_g10244.t1</name>
</gene>
<dbReference type="STRING" id="1157962.A0A250XIB4"/>
<feature type="region of interest" description="Disordered" evidence="2">
    <location>
        <begin position="214"/>
        <end position="275"/>
    </location>
</feature>
<sequence>MEVIEQTVKRLSIRDLREQLRARGCNPGGGVEELRLRLAESMMSGGAESFQPQSQRPPPLMSPSAPAPAVVKRPPGGASQIAFGDNNLPSSVPQNKAVSHSMDGVAAAMQFQHHSTPSYSDPHGYNSNGAGYGGMQQHVQHQQYAQQQHQHLPESSRSTAAPYFSQQPYITDRAEEDIPDKAERPYIPSIVHGAMPLYGARSQAPYGIDATSVAPAAVKSSKPSAKGGVASKPSQVNNYPRPGGNQNLGNKITNRPTSKVSAPPGGKSQISLGWD</sequence>
<dbReference type="GO" id="GO:0010005">
    <property type="term" value="C:cortical microtubule, transverse to long axis"/>
    <property type="evidence" value="ECO:0007669"/>
    <property type="project" value="TreeGrafter"/>
</dbReference>
<organism evidence="3 4">
    <name type="scientific">Chlamydomonas eustigma</name>
    <dbReference type="NCBI Taxonomy" id="1157962"/>
    <lineage>
        <taxon>Eukaryota</taxon>
        <taxon>Viridiplantae</taxon>
        <taxon>Chlorophyta</taxon>
        <taxon>core chlorophytes</taxon>
        <taxon>Chlorophyceae</taxon>
        <taxon>CS clade</taxon>
        <taxon>Chlamydomonadales</taxon>
        <taxon>Chlamydomonadaceae</taxon>
        <taxon>Chlamydomonas</taxon>
    </lineage>
</organism>
<accession>A0A250XIB4</accession>
<comment type="caution">
    <text evidence="3">The sequence shown here is derived from an EMBL/GenBank/DDBJ whole genome shotgun (WGS) entry which is preliminary data.</text>
</comment>
<dbReference type="OrthoDB" id="62622at2759"/>
<feature type="region of interest" description="Disordered" evidence="2">
    <location>
        <begin position="43"/>
        <end position="97"/>
    </location>
</feature>
<dbReference type="PANTHER" id="PTHR33403">
    <property type="entry name" value="SPR1"/>
    <property type="match status" value="1"/>
</dbReference>